<dbReference type="InterPro" id="IPR046342">
    <property type="entry name" value="CBS_dom_sf"/>
</dbReference>
<evidence type="ECO:0000256" key="6">
    <source>
        <dbReference type="PIRSR" id="PIRSR004692-3"/>
    </source>
</evidence>
<dbReference type="InterPro" id="IPR004800">
    <property type="entry name" value="KdsD/KpsF-type"/>
</dbReference>
<keyword evidence="2" id="KW-0677">Repeat</keyword>
<sequence length="359" mass="38073">MMGVRHATADAHAGGTVLESIGRTLTTATNGIKALADHLTSDQDFAGALVDAVELMGDGDGRVVVSGVGKSGHIGRKIAATLASTGTSAYFVHPTEASHGDLGMITAQDALVLLSWSGETAELANMLTYAKRFKVPIVSICSNRESTLARNSEIALVLPKVPEACPHGLAPTTSAMLQLAVGDALAIALLERRGFSAEDFKTFHPGGKLGAQLRLVQELAHGTGQMPLLSVGRPMSEAVIEMSAKGFGVVGITDESGKLIGVITDGDLRRHMAGDLLAQPVQEVMSRNPRVIKGDVLASAAMEFMQDHKVHRAVPRRRGRRPGRHPAHSRSAARRRRLIFAEFHRLLAGAAGRRRAPVH</sequence>
<evidence type="ECO:0000313" key="11">
    <source>
        <dbReference type="EMBL" id="AAF76879.1"/>
    </source>
</evidence>
<dbReference type="CDD" id="cd05014">
    <property type="entry name" value="SIS_Kpsf"/>
    <property type="match status" value="1"/>
</dbReference>
<feature type="site" description="Catalytically relevant" evidence="6">
    <location>
        <position position="122"/>
    </location>
</feature>
<keyword evidence="3 7" id="KW-0129">CBS domain</keyword>
<dbReference type="GO" id="GO:1901135">
    <property type="term" value="P:carbohydrate derivative metabolic process"/>
    <property type="evidence" value="ECO:0007669"/>
    <property type="project" value="InterPro"/>
</dbReference>
<dbReference type="CDD" id="cd04604">
    <property type="entry name" value="CBS_pair_SIS_assoc"/>
    <property type="match status" value="1"/>
</dbReference>
<protein>
    <submittedName>
        <fullName evidence="11">Capsule expression protein</fullName>
    </submittedName>
</protein>
<feature type="site" description="Catalytically relevant" evidence="6">
    <location>
        <position position="204"/>
    </location>
</feature>
<feature type="domain" description="SIS" evidence="10">
    <location>
        <begin position="52"/>
        <end position="195"/>
    </location>
</feature>
<evidence type="ECO:0000256" key="4">
    <source>
        <dbReference type="PIRNR" id="PIRNR004692"/>
    </source>
</evidence>
<proteinExistence type="inferred from homology"/>
<evidence type="ECO:0000256" key="1">
    <source>
        <dbReference type="ARBA" id="ARBA00008165"/>
    </source>
</evidence>
<dbReference type="Gene3D" id="3.10.580.10">
    <property type="entry name" value="CBS-domain"/>
    <property type="match status" value="1"/>
</dbReference>
<evidence type="ECO:0000259" key="9">
    <source>
        <dbReference type="PROSITE" id="PS51371"/>
    </source>
</evidence>
<dbReference type="PANTHER" id="PTHR42745:SF1">
    <property type="entry name" value="ARABINOSE 5-PHOSPHATE ISOMERASE KDSD"/>
    <property type="match status" value="1"/>
</dbReference>
<dbReference type="NCBIfam" id="TIGR00393">
    <property type="entry name" value="kpsF"/>
    <property type="match status" value="1"/>
</dbReference>
<dbReference type="Pfam" id="PF01380">
    <property type="entry name" value="SIS"/>
    <property type="match status" value="1"/>
</dbReference>
<feature type="binding site" evidence="5">
    <location>
        <position position="93"/>
    </location>
    <ligand>
        <name>Zn(2+)</name>
        <dbReference type="ChEBI" id="CHEBI:29105"/>
    </ligand>
</feature>
<dbReference type="Gene3D" id="3.40.50.10490">
    <property type="entry name" value="Glucose-6-phosphate isomerase like protein, domain 1"/>
    <property type="match status" value="1"/>
</dbReference>
<evidence type="ECO:0000256" key="5">
    <source>
        <dbReference type="PIRSR" id="PIRSR004692-2"/>
    </source>
</evidence>
<evidence type="ECO:0000256" key="8">
    <source>
        <dbReference type="SAM" id="MobiDB-lite"/>
    </source>
</evidence>
<dbReference type="PIRSF" id="PIRSF004692">
    <property type="entry name" value="KdsD_KpsF"/>
    <property type="match status" value="1"/>
</dbReference>
<dbReference type="Pfam" id="PF00571">
    <property type="entry name" value="CBS"/>
    <property type="match status" value="1"/>
</dbReference>
<dbReference type="InterPro" id="IPR050986">
    <property type="entry name" value="GutQ/KpsF_isomerases"/>
</dbReference>
<dbReference type="FunFam" id="3.40.50.10490:FF:000011">
    <property type="entry name" value="Arabinose 5-phosphate isomerase"/>
    <property type="match status" value="1"/>
</dbReference>
<accession>Q9KHV8</accession>
<dbReference type="InterPro" id="IPR000644">
    <property type="entry name" value="CBS_dom"/>
</dbReference>
<evidence type="ECO:0000256" key="7">
    <source>
        <dbReference type="PROSITE-ProRule" id="PRU00703"/>
    </source>
</evidence>
<evidence type="ECO:0000259" key="10">
    <source>
        <dbReference type="PROSITE" id="PS51464"/>
    </source>
</evidence>
<dbReference type="PROSITE" id="PS51464">
    <property type="entry name" value="SIS"/>
    <property type="match status" value="1"/>
</dbReference>
<organism evidence="11">
    <name type="scientific">Rhizobium meliloti</name>
    <name type="common">Ensifer meliloti</name>
    <name type="synonym">Sinorhizobium meliloti</name>
    <dbReference type="NCBI Taxonomy" id="382"/>
    <lineage>
        <taxon>Bacteria</taxon>
        <taxon>Pseudomonadati</taxon>
        <taxon>Pseudomonadota</taxon>
        <taxon>Alphaproteobacteria</taxon>
        <taxon>Hyphomicrobiales</taxon>
        <taxon>Rhizobiaceae</taxon>
        <taxon>Sinorhizobium/Ensifer group</taxon>
        <taxon>Sinorhizobium</taxon>
    </lineage>
</organism>
<feature type="domain" description="CBS" evidence="9">
    <location>
        <begin position="222"/>
        <end position="283"/>
    </location>
</feature>
<dbReference type="GO" id="GO:0097367">
    <property type="term" value="F:carbohydrate derivative binding"/>
    <property type="evidence" value="ECO:0007669"/>
    <property type="project" value="InterPro"/>
</dbReference>
<dbReference type="InterPro" id="IPR001347">
    <property type="entry name" value="SIS_dom"/>
</dbReference>
<dbReference type="PANTHER" id="PTHR42745">
    <property type="match status" value="1"/>
</dbReference>
<feature type="site" description="Catalytically relevant" evidence="6">
    <location>
        <position position="163"/>
    </location>
</feature>
<evidence type="ECO:0000256" key="2">
    <source>
        <dbReference type="ARBA" id="ARBA00022737"/>
    </source>
</evidence>
<dbReference type="EMBL" id="AF247711">
    <property type="protein sequence ID" value="AAF76879.1"/>
    <property type="molecule type" value="Genomic_DNA"/>
</dbReference>
<dbReference type="SUPFAM" id="SSF53697">
    <property type="entry name" value="SIS domain"/>
    <property type="match status" value="1"/>
</dbReference>
<feature type="region of interest" description="Disordered" evidence="8">
    <location>
        <begin position="312"/>
        <end position="333"/>
    </location>
</feature>
<evidence type="ECO:0000256" key="3">
    <source>
        <dbReference type="ARBA" id="ARBA00023122"/>
    </source>
</evidence>
<comment type="similarity">
    <text evidence="1 4">Belongs to the SIS family. GutQ/KpsF subfamily.</text>
</comment>
<dbReference type="GO" id="GO:0019146">
    <property type="term" value="F:arabinose-5-phosphate isomerase activity"/>
    <property type="evidence" value="ECO:0007669"/>
    <property type="project" value="UniProtKB-ARBA"/>
</dbReference>
<dbReference type="GO" id="GO:0005975">
    <property type="term" value="P:carbohydrate metabolic process"/>
    <property type="evidence" value="ECO:0007669"/>
    <property type="project" value="InterPro"/>
</dbReference>
<reference evidence="11" key="1">
    <citation type="submission" date="2000-03" db="EMBL/GenBank/DDBJ databases">
        <title>New genes in the chromosomal rkpI-region involved in the biosynthesis of capsular polysaccharide.</title>
        <authorList>
            <person name="Epple G."/>
            <person name="Geiger O."/>
        </authorList>
    </citation>
    <scope>NUCLEOTIDE SEQUENCE</scope>
    <source>
        <strain evidence="11">41</strain>
    </source>
</reference>
<dbReference type="InterPro" id="IPR046348">
    <property type="entry name" value="SIS_dom_sf"/>
</dbReference>
<dbReference type="PROSITE" id="PS51371">
    <property type="entry name" value="CBS"/>
    <property type="match status" value="1"/>
</dbReference>
<dbReference type="GO" id="GO:0046872">
    <property type="term" value="F:metal ion binding"/>
    <property type="evidence" value="ECO:0007669"/>
    <property type="project" value="UniProtKB-KW"/>
</dbReference>
<gene>
    <name evidence="11" type="primary">kpsF</name>
</gene>
<keyword evidence="5" id="KW-0862">Zinc</keyword>
<feature type="site" description="Catalytically relevant" evidence="6">
    <location>
        <position position="70"/>
    </location>
</feature>
<dbReference type="InterPro" id="IPR035474">
    <property type="entry name" value="SIS_Kpsf"/>
</dbReference>
<name>Q9KHV8_RHIML</name>
<keyword evidence="5" id="KW-0479">Metal-binding</keyword>
<dbReference type="AlphaFoldDB" id="Q9KHV8"/>